<organism evidence="1 2">
    <name type="scientific">Croceibacter atlanticus (strain ATCC BAA-628 / JCM 21780 / CIP 108009 / IAM 15332 / KCTC 12090 / HTCC2559)</name>
    <dbReference type="NCBI Taxonomy" id="216432"/>
    <lineage>
        <taxon>Bacteria</taxon>
        <taxon>Pseudomonadati</taxon>
        <taxon>Bacteroidota</taxon>
        <taxon>Flavobacteriia</taxon>
        <taxon>Flavobacteriales</taxon>
        <taxon>Flavobacteriaceae</taxon>
        <taxon>Croceibacter</taxon>
    </lineage>
</organism>
<dbReference type="AlphaFoldDB" id="A3U6E4"/>
<evidence type="ECO:0000313" key="1">
    <source>
        <dbReference type="EMBL" id="EAP87811.1"/>
    </source>
</evidence>
<dbReference type="Proteomes" id="UP000002297">
    <property type="component" value="Chromosome"/>
</dbReference>
<dbReference type="Gene3D" id="1.25.40.10">
    <property type="entry name" value="Tetratricopeptide repeat domain"/>
    <property type="match status" value="1"/>
</dbReference>
<gene>
    <name evidence="1" type="ordered locus">CA2559_03610</name>
</gene>
<sequence>MGLNTIKMKHIFTILILLITLSSCKNNKELDILSDPEPLTELKSQEEHMRAAVTYLTASRIDDALKELTQCIRTYHNERAYIMKSDILLREKRYQEYLENTEDAMRFEEFQSPTLFMHNGLGYELTGEEDKAKPFYEKALLRWTLNGTTQENYRQVLTQKPFLTAVVFGKDVALKDFDKIFSDFGKTRQDTIIREQFRPLLETYDGTGMSYFYFEIEKNPTE</sequence>
<dbReference type="HOGENOM" id="CLU_1243620_0_0_10"/>
<keyword evidence="2" id="KW-1185">Reference proteome</keyword>
<dbReference type="InterPro" id="IPR011990">
    <property type="entry name" value="TPR-like_helical_dom_sf"/>
</dbReference>
<dbReference type="eggNOG" id="COG0457">
    <property type="taxonomic scope" value="Bacteria"/>
</dbReference>
<protein>
    <submittedName>
        <fullName evidence="1">Coproporphyrinogen III oxidase</fullName>
    </submittedName>
</protein>
<accession>A3U6E4</accession>
<dbReference type="EMBL" id="CP002046">
    <property type="protein sequence ID" value="EAP87811.1"/>
    <property type="molecule type" value="Genomic_DNA"/>
</dbReference>
<proteinExistence type="predicted"/>
<evidence type="ECO:0000313" key="2">
    <source>
        <dbReference type="Proteomes" id="UP000002297"/>
    </source>
</evidence>
<dbReference type="SUPFAM" id="SSF48452">
    <property type="entry name" value="TPR-like"/>
    <property type="match status" value="1"/>
</dbReference>
<dbReference type="KEGG" id="cat:CA2559_03610"/>
<dbReference type="PROSITE" id="PS51257">
    <property type="entry name" value="PROKAR_LIPOPROTEIN"/>
    <property type="match status" value="1"/>
</dbReference>
<reference evidence="1 2" key="1">
    <citation type="journal article" date="2010" name="J. Bacteriol.">
        <title>The complete genome sequence of Croceibacter atlanticus HTCC2559T.</title>
        <authorList>
            <person name="Oh H.M."/>
            <person name="Kang I."/>
            <person name="Ferriera S."/>
            <person name="Giovannoni S.J."/>
            <person name="Cho J.C."/>
        </authorList>
    </citation>
    <scope>NUCLEOTIDE SEQUENCE [LARGE SCALE GENOMIC DNA]</scope>
    <source>
        <strain evidence="2">ATCC BAA-628 / HTCC2559 / KCTC 12090</strain>
    </source>
</reference>
<dbReference type="STRING" id="216432.CA2559_03610"/>
<name>A3U6E4_CROAH</name>